<reference evidence="5 6" key="1">
    <citation type="submission" date="2016-10" db="EMBL/GenBank/DDBJ databases">
        <authorList>
            <person name="de Groot N.N."/>
        </authorList>
    </citation>
    <scope>NUCLEOTIDE SEQUENCE [LARGE SCALE GENOMIC DNA]</scope>
    <source>
        <strain evidence="5 6">CGMCC 1.9157</strain>
    </source>
</reference>
<dbReference type="EMBL" id="FOVR01000002">
    <property type="protein sequence ID" value="SFN80344.1"/>
    <property type="molecule type" value="Genomic_DNA"/>
</dbReference>
<dbReference type="CDD" id="cd03449">
    <property type="entry name" value="R_hydratase"/>
    <property type="match status" value="1"/>
</dbReference>
<sequence length="470" mass="49579">MTVPPSALQQPITKLTSLTFDELMIGQCASVTRSLTQTDMNLFATVSGNVDPLHFPEGADNAVFSQPVGHGMWAGAIFSGLLGSHLPGPGTIYRKQNLKFRAPIPLGACVTASVSVVSKRTTPKGHKLVNFDCRMTDQEGTVLVEGTAEVIPPRTHSDQPGHSLPDFQFITHDQLTSLSDQCANYDPLPTAIIYPCDALSLQSACDSAKMGLIDPVLVGPQSVIEALSRDLELDISAFRLVDARHEKDAALKGVALAKAGEVGAVMKGSLHTDELMAAVVRRDSGLRTYHRISHVFVMNVPTYHKPLLITDGVVNISPNADDKAHIIQNAVALAHVLGVETPKVAILSALETVNPKIISTVDAAVLCKMADRGQIKGAILDGPLAFDNAISKDAAMTKGIKSEVAGDPDILLAPDLASANMLVKQLSFLAHANAAGIVLGAAVPVILTSRADSLSARLASCALAVLLSNR</sequence>
<keyword evidence="2" id="KW-0012">Acyltransferase</keyword>
<keyword evidence="1 5" id="KW-0808">Transferase</keyword>
<dbReference type="InterPro" id="IPR002539">
    <property type="entry name" value="MaoC-like_dom"/>
</dbReference>
<dbReference type="Gene3D" id="3.40.718.10">
    <property type="entry name" value="Isopropylmalate Dehydrogenase"/>
    <property type="match status" value="1"/>
</dbReference>
<protein>
    <submittedName>
        <fullName evidence="5">Phosphate butyryltransferase</fullName>
    </submittedName>
</protein>
<dbReference type="GO" id="GO:0016746">
    <property type="term" value="F:acyltransferase activity"/>
    <property type="evidence" value="ECO:0007669"/>
    <property type="project" value="UniProtKB-KW"/>
</dbReference>
<dbReference type="STRING" id="655353.SAMN04488056_10266"/>
<dbReference type="RefSeq" id="WP_090069137.1">
    <property type="nucleotide sequence ID" value="NZ_FOVR01000002.1"/>
</dbReference>
<dbReference type="Pfam" id="PF01515">
    <property type="entry name" value="PTA_PTB"/>
    <property type="match status" value="1"/>
</dbReference>
<dbReference type="AlphaFoldDB" id="A0A1I5C0A2"/>
<name>A0A1I5C0A2_9HYPH</name>
<evidence type="ECO:0000259" key="3">
    <source>
        <dbReference type="Pfam" id="PF01515"/>
    </source>
</evidence>
<proteinExistence type="predicted"/>
<gene>
    <name evidence="5" type="ORF">SAMN04488056_10266</name>
</gene>
<dbReference type="NCBIfam" id="NF008852">
    <property type="entry name" value="PRK11890.1"/>
    <property type="match status" value="1"/>
</dbReference>
<evidence type="ECO:0000256" key="1">
    <source>
        <dbReference type="ARBA" id="ARBA00022679"/>
    </source>
</evidence>
<dbReference type="SUPFAM" id="SSF54637">
    <property type="entry name" value="Thioesterase/thiol ester dehydrase-isomerase"/>
    <property type="match status" value="1"/>
</dbReference>
<dbReference type="Proteomes" id="UP000199236">
    <property type="component" value="Unassembled WGS sequence"/>
</dbReference>
<dbReference type="NCBIfam" id="NF006045">
    <property type="entry name" value="PRK08190.1"/>
    <property type="match status" value="1"/>
</dbReference>
<dbReference type="InterPro" id="IPR050500">
    <property type="entry name" value="Phos_Acetyltrans/Butyryltrans"/>
</dbReference>
<evidence type="ECO:0000313" key="5">
    <source>
        <dbReference type="EMBL" id="SFN80344.1"/>
    </source>
</evidence>
<feature type="domain" description="MaoC-like" evidence="4">
    <location>
        <begin position="31"/>
        <end position="122"/>
    </location>
</feature>
<dbReference type="Gene3D" id="3.10.129.10">
    <property type="entry name" value="Hotdog Thioesterase"/>
    <property type="match status" value="1"/>
</dbReference>
<organism evidence="5 6">
    <name type="scientific">Cohaesibacter marisflavi</name>
    <dbReference type="NCBI Taxonomy" id="655353"/>
    <lineage>
        <taxon>Bacteria</taxon>
        <taxon>Pseudomonadati</taxon>
        <taxon>Pseudomonadota</taxon>
        <taxon>Alphaproteobacteria</taxon>
        <taxon>Hyphomicrobiales</taxon>
        <taxon>Cohaesibacteraceae</taxon>
    </lineage>
</organism>
<dbReference type="PANTHER" id="PTHR43356">
    <property type="entry name" value="PHOSPHATE ACETYLTRANSFERASE"/>
    <property type="match status" value="1"/>
</dbReference>
<accession>A0A1I5C0A2</accession>
<dbReference type="Pfam" id="PF01575">
    <property type="entry name" value="MaoC_dehydratas"/>
    <property type="match status" value="1"/>
</dbReference>
<dbReference type="PANTHER" id="PTHR43356:SF2">
    <property type="entry name" value="PHOSPHATE ACETYLTRANSFERASE"/>
    <property type="match status" value="1"/>
</dbReference>
<evidence type="ECO:0000313" key="6">
    <source>
        <dbReference type="Proteomes" id="UP000199236"/>
    </source>
</evidence>
<dbReference type="OrthoDB" id="9800237at2"/>
<keyword evidence="6" id="KW-1185">Reference proteome</keyword>
<feature type="domain" description="Phosphate acetyl/butaryl transferase" evidence="3">
    <location>
        <begin position="247"/>
        <end position="464"/>
    </location>
</feature>
<evidence type="ECO:0000256" key="2">
    <source>
        <dbReference type="ARBA" id="ARBA00023315"/>
    </source>
</evidence>
<dbReference type="InterPro" id="IPR029069">
    <property type="entry name" value="HotDog_dom_sf"/>
</dbReference>
<dbReference type="InterPro" id="IPR002505">
    <property type="entry name" value="PTA_PTB"/>
</dbReference>
<evidence type="ECO:0000259" key="4">
    <source>
        <dbReference type="Pfam" id="PF01575"/>
    </source>
</evidence>
<dbReference type="SUPFAM" id="SSF53659">
    <property type="entry name" value="Isocitrate/Isopropylmalate dehydrogenase-like"/>
    <property type="match status" value="1"/>
</dbReference>